<name>A0A2N0AJM5_9LEPT</name>
<evidence type="ECO:0000256" key="1">
    <source>
        <dbReference type="SAM" id="MobiDB-lite"/>
    </source>
</evidence>
<proteinExistence type="predicted"/>
<evidence type="ECO:0000313" key="2">
    <source>
        <dbReference type="EMBL" id="PJZ84453.1"/>
    </source>
</evidence>
<feature type="compositionally biased region" description="Basic and acidic residues" evidence="1">
    <location>
        <begin position="45"/>
        <end position="60"/>
    </location>
</feature>
<evidence type="ECO:0000313" key="3">
    <source>
        <dbReference type="Proteomes" id="UP000232145"/>
    </source>
</evidence>
<dbReference type="Proteomes" id="UP000232145">
    <property type="component" value="Unassembled WGS sequence"/>
</dbReference>
<dbReference type="NCBIfam" id="NF047538">
    <property type="entry name" value="LIC_11321_fam"/>
    <property type="match status" value="1"/>
</dbReference>
<protein>
    <submittedName>
        <fullName evidence="2">Uncharacterized protein</fullName>
    </submittedName>
</protein>
<dbReference type="AlphaFoldDB" id="A0A2N0AJM5"/>
<reference evidence="2 3" key="1">
    <citation type="submission" date="2017-07" db="EMBL/GenBank/DDBJ databases">
        <title>Leptospira spp. isolated from tropical soils.</title>
        <authorList>
            <person name="Thibeaux R."/>
            <person name="Iraola G."/>
            <person name="Ferres I."/>
            <person name="Bierque E."/>
            <person name="Girault D."/>
            <person name="Soupe-Gilbert M.-E."/>
            <person name="Picardeau M."/>
            <person name="Goarant C."/>
        </authorList>
    </citation>
    <scope>NUCLEOTIDE SEQUENCE [LARGE SCALE GENOMIC DNA]</scope>
    <source>
        <strain evidence="2 3">FH2-B-A1</strain>
    </source>
</reference>
<keyword evidence="3" id="KW-1185">Reference proteome</keyword>
<organism evidence="2 3">
    <name type="scientific">Leptospira harrisiae</name>
    <dbReference type="NCBI Taxonomy" id="2023189"/>
    <lineage>
        <taxon>Bacteria</taxon>
        <taxon>Pseudomonadati</taxon>
        <taxon>Spirochaetota</taxon>
        <taxon>Spirochaetia</taxon>
        <taxon>Leptospirales</taxon>
        <taxon>Leptospiraceae</taxon>
        <taxon>Leptospira</taxon>
    </lineage>
</organism>
<feature type="region of interest" description="Disordered" evidence="1">
    <location>
        <begin position="36"/>
        <end position="60"/>
    </location>
</feature>
<comment type="caution">
    <text evidence="2">The sequence shown here is derived from an EMBL/GenBank/DDBJ whole genome shotgun (WGS) entry which is preliminary data.</text>
</comment>
<accession>A0A2N0AJM5</accession>
<sequence>MCSISQVYFYRMRTLLTFFFFGAIIASESFADSRQELPPTLGDLKGQDKSVRQPPDRKDKKGCCKIKYPAGGYDFFLATEDDCRASLYFDRFLGENNTLCFRWEGD</sequence>
<dbReference type="EMBL" id="NPDX01000002">
    <property type="protein sequence ID" value="PJZ84453.1"/>
    <property type="molecule type" value="Genomic_DNA"/>
</dbReference>
<gene>
    <name evidence="2" type="ORF">CH364_10535</name>
</gene>
<dbReference type="OrthoDB" id="340399at2"/>